<dbReference type="EMBL" id="FOXO01000003">
    <property type="protein sequence ID" value="SFP52947.1"/>
    <property type="molecule type" value="Genomic_DNA"/>
</dbReference>
<evidence type="ECO:0000256" key="1">
    <source>
        <dbReference type="SAM" id="SignalP"/>
    </source>
</evidence>
<keyword evidence="1" id="KW-0732">Signal</keyword>
<sequence>MRKFIFLFCCTMAIILAGCTNARYDSDIVLNDTIDDEGSEDISDENCSTGDDTATAFEEHPNIVVYVCGAVICPGVYELPAVSRADDAVKAAGGFADGADDTYINLAAKVEDGTKLMIPTKDEVKNGLVADSTDITGESGSNGLININKATKEELKTIPGIGEKVAGKIVEYREQSGYFACIEDIMKVSGIKDKLFSKIKEYITV</sequence>
<dbReference type="InterPro" id="IPR010994">
    <property type="entry name" value="RuvA_2-like"/>
</dbReference>
<dbReference type="InterPro" id="IPR004509">
    <property type="entry name" value="Competence_ComEA_HhH"/>
</dbReference>
<accession>A0A1I5R3M5</accession>
<dbReference type="Pfam" id="PF10531">
    <property type="entry name" value="SLBB"/>
    <property type="match status" value="1"/>
</dbReference>
<dbReference type="Proteomes" id="UP000182624">
    <property type="component" value="Unassembled WGS sequence"/>
</dbReference>
<dbReference type="PANTHER" id="PTHR21180">
    <property type="entry name" value="ENDONUCLEASE/EXONUCLEASE/PHOSPHATASE FAMILY DOMAIN-CONTAINING PROTEIN 1"/>
    <property type="match status" value="1"/>
</dbReference>
<evidence type="ECO:0000259" key="2">
    <source>
        <dbReference type="SMART" id="SM00278"/>
    </source>
</evidence>
<dbReference type="GO" id="GO:0015627">
    <property type="term" value="C:type II protein secretion system complex"/>
    <property type="evidence" value="ECO:0007669"/>
    <property type="project" value="TreeGrafter"/>
</dbReference>
<reference evidence="4" key="1">
    <citation type="submission" date="2016-10" db="EMBL/GenBank/DDBJ databases">
        <authorList>
            <person name="Varghese N."/>
            <person name="Submissions S."/>
        </authorList>
    </citation>
    <scope>NUCLEOTIDE SEQUENCE [LARGE SCALE GENOMIC DNA]</scope>
    <source>
        <strain evidence="4">P18</strain>
    </source>
</reference>
<evidence type="ECO:0000313" key="4">
    <source>
        <dbReference type="Proteomes" id="UP000182624"/>
    </source>
</evidence>
<proteinExistence type="predicted"/>
<dbReference type="PANTHER" id="PTHR21180:SF32">
    <property type="entry name" value="ENDONUCLEASE_EXONUCLEASE_PHOSPHATASE FAMILY DOMAIN-CONTAINING PROTEIN 1"/>
    <property type="match status" value="1"/>
</dbReference>
<dbReference type="NCBIfam" id="TIGR00426">
    <property type="entry name" value="competence protein ComEA helix-hairpin-helix repeat region"/>
    <property type="match status" value="1"/>
</dbReference>
<dbReference type="Gene3D" id="3.10.560.10">
    <property type="entry name" value="Outer membrane lipoprotein wza domain like"/>
    <property type="match status" value="1"/>
</dbReference>
<gene>
    <name evidence="3" type="ORF">SAMN04487928_10398</name>
</gene>
<feature type="signal peptide" evidence="1">
    <location>
        <begin position="1"/>
        <end position="22"/>
    </location>
</feature>
<feature type="domain" description="Helix-hairpin-helix DNA-binding motif class 1" evidence="2">
    <location>
        <begin position="183"/>
        <end position="202"/>
    </location>
</feature>
<dbReference type="GO" id="GO:0006281">
    <property type="term" value="P:DNA repair"/>
    <property type="evidence" value="ECO:0007669"/>
    <property type="project" value="InterPro"/>
</dbReference>
<protein>
    <submittedName>
        <fullName evidence="3">Competence protein ComEA</fullName>
    </submittedName>
</protein>
<feature type="domain" description="Helix-hairpin-helix DNA-binding motif class 1" evidence="2">
    <location>
        <begin position="153"/>
        <end position="172"/>
    </location>
</feature>
<evidence type="ECO:0000313" key="3">
    <source>
        <dbReference type="EMBL" id="SFP52947.1"/>
    </source>
</evidence>
<dbReference type="OrthoDB" id="9790239at2"/>
<organism evidence="3 4">
    <name type="scientific">Butyrivibrio proteoclasticus</name>
    <dbReference type="NCBI Taxonomy" id="43305"/>
    <lineage>
        <taxon>Bacteria</taxon>
        <taxon>Bacillati</taxon>
        <taxon>Bacillota</taxon>
        <taxon>Clostridia</taxon>
        <taxon>Lachnospirales</taxon>
        <taxon>Lachnospiraceae</taxon>
        <taxon>Butyrivibrio</taxon>
    </lineage>
</organism>
<dbReference type="Gene3D" id="1.10.150.280">
    <property type="entry name" value="AF1531-like domain"/>
    <property type="match status" value="1"/>
</dbReference>
<dbReference type="GO" id="GO:0015628">
    <property type="term" value="P:protein secretion by the type II secretion system"/>
    <property type="evidence" value="ECO:0007669"/>
    <property type="project" value="TreeGrafter"/>
</dbReference>
<dbReference type="SMART" id="SM00278">
    <property type="entry name" value="HhH1"/>
    <property type="match status" value="2"/>
</dbReference>
<dbReference type="InterPro" id="IPR019554">
    <property type="entry name" value="Soluble_ligand-bd"/>
</dbReference>
<dbReference type="Pfam" id="PF12836">
    <property type="entry name" value="HHH_3"/>
    <property type="match status" value="1"/>
</dbReference>
<dbReference type="GO" id="GO:0003677">
    <property type="term" value="F:DNA binding"/>
    <property type="evidence" value="ECO:0007669"/>
    <property type="project" value="InterPro"/>
</dbReference>
<dbReference type="InterPro" id="IPR003583">
    <property type="entry name" value="Hlx-hairpin-Hlx_DNA-bd_motif"/>
</dbReference>
<dbReference type="PROSITE" id="PS51257">
    <property type="entry name" value="PROKAR_LIPOPROTEIN"/>
    <property type="match status" value="1"/>
</dbReference>
<keyword evidence="4" id="KW-1185">Reference proteome</keyword>
<dbReference type="AlphaFoldDB" id="A0A1I5R3M5"/>
<feature type="chain" id="PRO_5038944809" evidence="1">
    <location>
        <begin position="23"/>
        <end position="205"/>
    </location>
</feature>
<dbReference type="SUPFAM" id="SSF47781">
    <property type="entry name" value="RuvA domain 2-like"/>
    <property type="match status" value="1"/>
</dbReference>
<dbReference type="InterPro" id="IPR051675">
    <property type="entry name" value="Endo/Exo/Phosphatase_dom_1"/>
</dbReference>
<name>A0A1I5R3M5_9FIRM</name>